<dbReference type="RefSeq" id="WP_345329921.1">
    <property type="nucleotide sequence ID" value="NZ_BAABJI010000001.1"/>
</dbReference>
<dbReference type="Gene3D" id="2.60.40.1180">
    <property type="entry name" value="Golgi alpha-mannosidase II"/>
    <property type="match status" value="1"/>
</dbReference>
<dbReference type="SUPFAM" id="SSF51445">
    <property type="entry name" value="(Trans)glycosidases"/>
    <property type="match status" value="1"/>
</dbReference>
<proteinExistence type="inferred from homology"/>
<feature type="signal peptide" evidence="4">
    <location>
        <begin position="1"/>
        <end position="24"/>
    </location>
</feature>
<dbReference type="InterPro" id="IPR013780">
    <property type="entry name" value="Glyco_hydro_b"/>
</dbReference>
<evidence type="ECO:0000256" key="3">
    <source>
        <dbReference type="ARBA" id="ARBA00023295"/>
    </source>
</evidence>
<name>A0ABP9FWY7_9SPHI</name>
<keyword evidence="2" id="KW-0378">Hydrolase</keyword>
<evidence type="ECO:0000313" key="6">
    <source>
        <dbReference type="Proteomes" id="UP001501436"/>
    </source>
</evidence>
<protein>
    <submittedName>
        <fullName evidence="5">Alpha-galactosidase</fullName>
    </submittedName>
</protein>
<dbReference type="Proteomes" id="UP001501436">
    <property type="component" value="Unassembled WGS sequence"/>
</dbReference>
<keyword evidence="4" id="KW-0732">Signal</keyword>
<evidence type="ECO:0000256" key="2">
    <source>
        <dbReference type="ARBA" id="ARBA00022801"/>
    </source>
</evidence>
<feature type="chain" id="PRO_5045668030" evidence="4">
    <location>
        <begin position="25"/>
        <end position="680"/>
    </location>
</feature>
<dbReference type="Gene3D" id="3.20.20.70">
    <property type="entry name" value="Aldolase class I"/>
    <property type="match status" value="1"/>
</dbReference>
<sequence>MFISIKKSGLCIALLCLCATLSTAAIGQSKTIRISYGINRYIAYNLSTGQYDVHQNGTQVFNRISASVIVNGQALSSTKYTKRTYTKAVVKTGFGKGMRHIISLSANGLPTMQQVFYTYNSGSFFTQLIIKGKAINTNNMVPFEGGFKQISGDVYSLFMPFDNDTFISYNAKPFKGNEKVTSAEVGAVYDNDTRGGLVVGSVEHVVWKTGVTTAAAESNTIKATAGYTEEGVTRDKIAHGMVSGSEVCSPLIFVGYFADYRAGLEAFGKANRTAEPPFVAKWTKPTPVGWNSWGVMQEKLTFDKAIKVADFFADSLKGFRSGNTAYIDLDSYWDNMLVNKNGERDFSNLKEFADHCKAKGLQPGIYWAPFTDWGFKSGPDRKMEGSDHTWGEAWTKIGNQYHELDGARAIDPTHPGTQARINYMIDHFKSCGFTMIKIDFLGHAAVESTGFYDKGITTGMQAYRKGMEYLIKRIDGQMLIYAAISPSLASGRYVHTRRIACDAFKSIKDSRYTLNSVTYGWWQSYVYDYVDADHIVFSTESEGANRARLLSGVITGTLITGDDYSEDGPWKARAKEYLQNLELLAIVKNGKAFKPVDGNMGEGASSIFVNKIGRRYYVAVFNYTDKEATVKLDAKRLGIPAKCSVTEILGKQKLGSYRDEMGVSLLPADAIIYRFDPDPS</sequence>
<evidence type="ECO:0000313" key="5">
    <source>
        <dbReference type="EMBL" id="GAA4909569.1"/>
    </source>
</evidence>
<evidence type="ECO:0000256" key="4">
    <source>
        <dbReference type="SAM" id="SignalP"/>
    </source>
</evidence>
<dbReference type="InterPro" id="IPR002241">
    <property type="entry name" value="Glyco_hydro_27"/>
</dbReference>
<dbReference type="PANTHER" id="PTHR11452">
    <property type="entry name" value="ALPHA-GALACTOSIDASE/ALPHA-N-ACETYLGALACTOSAMINIDASE"/>
    <property type="match status" value="1"/>
</dbReference>
<organism evidence="5 6">
    <name type="scientific">Mucilaginibacter defluvii</name>
    <dbReference type="NCBI Taxonomy" id="1196019"/>
    <lineage>
        <taxon>Bacteria</taxon>
        <taxon>Pseudomonadati</taxon>
        <taxon>Bacteroidota</taxon>
        <taxon>Sphingobacteriia</taxon>
        <taxon>Sphingobacteriales</taxon>
        <taxon>Sphingobacteriaceae</taxon>
        <taxon>Mucilaginibacter</taxon>
    </lineage>
</organism>
<dbReference type="InterPro" id="IPR017853">
    <property type="entry name" value="GH"/>
</dbReference>
<comment type="caution">
    <text evidence="5">The sequence shown here is derived from an EMBL/GenBank/DDBJ whole genome shotgun (WGS) entry which is preliminary data.</text>
</comment>
<dbReference type="PANTHER" id="PTHR11452:SF75">
    <property type="entry name" value="ALPHA-GALACTOSIDASE MEL1"/>
    <property type="match status" value="1"/>
</dbReference>
<dbReference type="InterPro" id="IPR013785">
    <property type="entry name" value="Aldolase_TIM"/>
</dbReference>
<comment type="similarity">
    <text evidence="1">Belongs to the glycosyl hydrolase 27 family.</text>
</comment>
<keyword evidence="6" id="KW-1185">Reference proteome</keyword>
<accession>A0ABP9FWY7</accession>
<keyword evidence="3" id="KW-0326">Glycosidase</keyword>
<reference evidence="6" key="1">
    <citation type="journal article" date="2019" name="Int. J. Syst. Evol. Microbiol.">
        <title>The Global Catalogue of Microorganisms (GCM) 10K type strain sequencing project: providing services to taxonomists for standard genome sequencing and annotation.</title>
        <authorList>
            <consortium name="The Broad Institute Genomics Platform"/>
            <consortium name="The Broad Institute Genome Sequencing Center for Infectious Disease"/>
            <person name="Wu L."/>
            <person name="Ma J."/>
        </authorList>
    </citation>
    <scope>NUCLEOTIDE SEQUENCE [LARGE SCALE GENOMIC DNA]</scope>
    <source>
        <strain evidence="6">JCM 18283</strain>
    </source>
</reference>
<dbReference type="EMBL" id="BAABJI010000001">
    <property type="protein sequence ID" value="GAA4909569.1"/>
    <property type="molecule type" value="Genomic_DNA"/>
</dbReference>
<evidence type="ECO:0000256" key="1">
    <source>
        <dbReference type="ARBA" id="ARBA00009743"/>
    </source>
</evidence>
<gene>
    <name evidence="5" type="ORF">GCM10023313_10810</name>
</gene>